<accession>G4Z951</accession>
<proteinExistence type="inferred from homology"/>
<dbReference type="InterPro" id="IPR000873">
    <property type="entry name" value="AMP-dep_synth/lig_dom"/>
</dbReference>
<organism evidence="5 6">
    <name type="scientific">Phytophthora sojae (strain P6497)</name>
    <name type="common">Soybean stem and root rot agent</name>
    <name type="synonym">Phytophthora megasperma f. sp. glycines</name>
    <dbReference type="NCBI Taxonomy" id="1094619"/>
    <lineage>
        <taxon>Eukaryota</taxon>
        <taxon>Sar</taxon>
        <taxon>Stramenopiles</taxon>
        <taxon>Oomycota</taxon>
        <taxon>Peronosporomycetes</taxon>
        <taxon>Peronosporales</taxon>
        <taxon>Peronosporaceae</taxon>
        <taxon>Phytophthora</taxon>
    </lineage>
</organism>
<dbReference type="AlphaFoldDB" id="G4Z951"/>
<evidence type="ECO:0000313" key="5">
    <source>
        <dbReference type="EMBL" id="EGZ21105.1"/>
    </source>
</evidence>
<evidence type="ECO:0000259" key="4">
    <source>
        <dbReference type="Pfam" id="PF13193"/>
    </source>
</evidence>
<evidence type="ECO:0000256" key="1">
    <source>
        <dbReference type="ARBA" id="ARBA00006432"/>
    </source>
</evidence>
<dbReference type="Gene3D" id="3.30.300.30">
    <property type="match status" value="1"/>
</dbReference>
<dbReference type="Gene3D" id="3.40.50.12780">
    <property type="entry name" value="N-terminal domain of ligase-like"/>
    <property type="match status" value="1"/>
</dbReference>
<dbReference type="PANTHER" id="PTHR24096">
    <property type="entry name" value="LONG-CHAIN-FATTY-ACID--COA LIGASE"/>
    <property type="match status" value="1"/>
</dbReference>
<keyword evidence="6" id="KW-1185">Reference proteome</keyword>
<dbReference type="InterPro" id="IPR025110">
    <property type="entry name" value="AMP-bd_C"/>
</dbReference>
<dbReference type="Proteomes" id="UP000002640">
    <property type="component" value="Unassembled WGS sequence"/>
</dbReference>
<evidence type="ECO:0000256" key="2">
    <source>
        <dbReference type="ARBA" id="ARBA00022598"/>
    </source>
</evidence>
<dbReference type="InParanoid" id="G4Z951"/>
<evidence type="ECO:0000259" key="3">
    <source>
        <dbReference type="Pfam" id="PF00501"/>
    </source>
</evidence>
<dbReference type="InterPro" id="IPR020845">
    <property type="entry name" value="AMP-binding_CS"/>
</dbReference>
<dbReference type="OMA" id="ANIAECM"/>
<sequence length="552" mass="60732">MLACRYLRGASTRWGLRRATPHILPNRLPTPATPLNLRPFSKIVHESPHPDVKILNKTVCDVVGDQLSVNADKPAFIDGIMHERVTFNQLHERARKLAVALAKDGVKKGDAVIVHSFNCLDYPTVVLGAVCSPASHMFLQGELAVQIKAAKARYIITHKELETTAVEAAQLCSLEMKFIYTMGGGEGIGRGLKSVGELIQHDDDSFQLEKIDPRSNVLLPFSSGTTGVPKGVALSARNTLSNALQINHVEDLSGTSVGLMPFFHNYGVMLMHLSIYQGAAKVILPRFEPETFLNTLSTYKIRVAHIAPPLALFLAHHPLVDKYDISAKYSWFQRAHRWQTYGQSETSHGVNYAEDNNCKPGSVARLLPNTQLRVKCTATDKDLGVGEHGELLHKGPQVMLGYSNNAEANESVFAEDGFLRTGDIGFIDEDGFVFIVDRLKEMIKYKGHQVAPAELEDVLHHHPQISDACCIRGQNSVGEEVPKAYVVLKDPMNAAGLTEEDVMDVVASKVAPIKKVRQVEFIDAIPKSATGKTLSSKLQVYENQQHQLANTA</sequence>
<dbReference type="InterPro" id="IPR042099">
    <property type="entry name" value="ANL_N_sf"/>
</dbReference>
<reference evidence="5 6" key="1">
    <citation type="journal article" date="2006" name="Science">
        <title>Phytophthora genome sequences uncover evolutionary origins and mechanisms of pathogenesis.</title>
        <authorList>
            <person name="Tyler B.M."/>
            <person name="Tripathy S."/>
            <person name="Zhang X."/>
            <person name="Dehal P."/>
            <person name="Jiang R.H."/>
            <person name="Aerts A."/>
            <person name="Arredondo F.D."/>
            <person name="Baxter L."/>
            <person name="Bensasson D."/>
            <person name="Beynon J.L."/>
            <person name="Chapman J."/>
            <person name="Damasceno C.M."/>
            <person name="Dorrance A.E."/>
            <person name="Dou D."/>
            <person name="Dickerman A.W."/>
            <person name="Dubchak I.L."/>
            <person name="Garbelotto M."/>
            <person name="Gijzen M."/>
            <person name="Gordon S.G."/>
            <person name="Govers F."/>
            <person name="Grunwald N.J."/>
            <person name="Huang W."/>
            <person name="Ivors K.L."/>
            <person name="Jones R.W."/>
            <person name="Kamoun S."/>
            <person name="Krampis K."/>
            <person name="Lamour K.H."/>
            <person name="Lee M.K."/>
            <person name="McDonald W.H."/>
            <person name="Medina M."/>
            <person name="Meijer H.J."/>
            <person name="Nordberg E.K."/>
            <person name="Maclean D.J."/>
            <person name="Ospina-Giraldo M.D."/>
            <person name="Morris P.F."/>
            <person name="Phuntumart V."/>
            <person name="Putnam N.H."/>
            <person name="Rash S."/>
            <person name="Rose J.K."/>
            <person name="Sakihama Y."/>
            <person name="Salamov A.A."/>
            <person name="Savidor A."/>
            <person name="Scheuring C.F."/>
            <person name="Smith B.M."/>
            <person name="Sobral B.W."/>
            <person name="Terry A."/>
            <person name="Torto-Alalibo T.A."/>
            <person name="Win J."/>
            <person name="Xu Z."/>
            <person name="Zhang H."/>
            <person name="Grigoriev I.V."/>
            <person name="Rokhsar D.S."/>
            <person name="Boore J.L."/>
        </authorList>
    </citation>
    <scope>NUCLEOTIDE SEQUENCE [LARGE SCALE GENOMIC DNA]</scope>
    <source>
        <strain evidence="5 6">P6497</strain>
    </source>
</reference>
<feature type="domain" description="AMP-binding enzyme C-terminal" evidence="4">
    <location>
        <begin position="454"/>
        <end position="532"/>
    </location>
</feature>
<dbReference type="GO" id="GO:0016405">
    <property type="term" value="F:CoA-ligase activity"/>
    <property type="evidence" value="ECO:0007669"/>
    <property type="project" value="TreeGrafter"/>
</dbReference>
<dbReference type="GeneID" id="20645896"/>
<dbReference type="PANTHER" id="PTHR24096:SF149">
    <property type="entry name" value="AMP-BINDING DOMAIN-CONTAINING PROTEIN-RELATED"/>
    <property type="match status" value="1"/>
</dbReference>
<dbReference type="Pfam" id="PF13193">
    <property type="entry name" value="AMP-binding_C"/>
    <property type="match status" value="1"/>
</dbReference>
<evidence type="ECO:0000313" key="6">
    <source>
        <dbReference type="Proteomes" id="UP000002640"/>
    </source>
</evidence>
<dbReference type="SMR" id="G4Z951"/>
<dbReference type="EMBL" id="JH159153">
    <property type="protein sequence ID" value="EGZ21105.1"/>
    <property type="molecule type" value="Genomic_DNA"/>
</dbReference>
<dbReference type="RefSeq" id="XP_009523822.1">
    <property type="nucleotide sequence ID" value="XM_009525527.1"/>
</dbReference>
<dbReference type="PROSITE" id="PS00455">
    <property type="entry name" value="AMP_BINDING"/>
    <property type="match status" value="1"/>
</dbReference>
<evidence type="ECO:0008006" key="7">
    <source>
        <dbReference type="Google" id="ProtNLM"/>
    </source>
</evidence>
<keyword evidence="2" id="KW-0436">Ligase</keyword>
<dbReference type="InterPro" id="IPR045851">
    <property type="entry name" value="AMP-bd_C_sf"/>
</dbReference>
<dbReference type="STRING" id="1094619.G4Z951"/>
<comment type="similarity">
    <text evidence="1">Belongs to the ATP-dependent AMP-binding enzyme family.</text>
</comment>
<feature type="domain" description="AMP-dependent synthetase/ligase" evidence="3">
    <location>
        <begin position="68"/>
        <end position="402"/>
    </location>
</feature>
<dbReference type="SUPFAM" id="SSF56801">
    <property type="entry name" value="Acetyl-CoA synthetase-like"/>
    <property type="match status" value="1"/>
</dbReference>
<dbReference type="KEGG" id="psoj:PHYSODRAFT_329133"/>
<dbReference type="Pfam" id="PF00501">
    <property type="entry name" value="AMP-binding"/>
    <property type="match status" value="1"/>
</dbReference>
<name>G4Z951_PHYSP</name>
<protein>
    <recommendedName>
        <fullName evidence="7">4-coumarate-CoA ligase</fullName>
    </recommendedName>
</protein>
<gene>
    <name evidence="5" type="ORF">PHYSODRAFT_329133</name>
</gene>